<sequence length="395" mass="41207">MRHLEDDLRATVEDLAGSAPPLNGMAMVARIRGRRIRRRRRAVLAVAVAVLAGAVIAPYAVVSGHRAEPGPAPATAPPSAPAPSRVVTAPAIGKDWWKAPIALPGGLVVTSVGRRSTWDAEGNDVPAPETMQAGNVALDRATGRYRTYSSKYQQFVGAPTGPYVMVEDASAVGGYVPLGFVNAATGAGRLLNHGSGSGAVWSEDGTKVLLTLNSGGFRIIDAKTLAETDREIPSAGELCPSHCFFTWLPGGRKVAIAQRDETVSGSEGEPSTVESIAVYSVTTGKLLRTLPIPGVPAGTAAWSPDGRHVVVLPDATDETGLRIVEVATGRTVGVIRDLSAFDYPAVTAQVRFVGNDQIVTLNGLDVGLHDLTGTLRASTRLPADFADREVSLGVG</sequence>
<keyword evidence="1" id="KW-1133">Transmembrane helix</keyword>
<protein>
    <recommendedName>
        <fullName evidence="4">WD40 repeat protein</fullName>
    </recommendedName>
</protein>
<comment type="caution">
    <text evidence="2">The sequence shown here is derived from an EMBL/GenBank/DDBJ whole genome shotgun (WGS) entry which is preliminary data.</text>
</comment>
<feature type="transmembrane region" description="Helical" evidence="1">
    <location>
        <begin position="42"/>
        <end position="61"/>
    </location>
</feature>
<evidence type="ECO:0000256" key="1">
    <source>
        <dbReference type="SAM" id="Phobius"/>
    </source>
</evidence>
<name>A0A7W7M5X0_9ACTN</name>
<proteinExistence type="predicted"/>
<dbReference type="SUPFAM" id="SSF50969">
    <property type="entry name" value="YVTN repeat-like/Quinoprotein amine dehydrogenase"/>
    <property type="match status" value="1"/>
</dbReference>
<keyword evidence="1" id="KW-0472">Membrane</keyword>
<keyword evidence="1" id="KW-0812">Transmembrane</keyword>
<dbReference type="Proteomes" id="UP000546162">
    <property type="component" value="Unassembled WGS sequence"/>
</dbReference>
<dbReference type="InterPro" id="IPR015943">
    <property type="entry name" value="WD40/YVTN_repeat-like_dom_sf"/>
</dbReference>
<dbReference type="AlphaFoldDB" id="A0A7W7M5X0"/>
<evidence type="ECO:0000313" key="2">
    <source>
        <dbReference type="EMBL" id="MBB4738106.1"/>
    </source>
</evidence>
<dbReference type="Gene3D" id="2.130.10.10">
    <property type="entry name" value="YVTN repeat-like/Quinoprotein amine dehydrogenase"/>
    <property type="match status" value="1"/>
</dbReference>
<evidence type="ECO:0000313" key="3">
    <source>
        <dbReference type="Proteomes" id="UP000546162"/>
    </source>
</evidence>
<dbReference type="EMBL" id="JACHNB010000001">
    <property type="protein sequence ID" value="MBB4738106.1"/>
    <property type="molecule type" value="Genomic_DNA"/>
</dbReference>
<dbReference type="InterPro" id="IPR011044">
    <property type="entry name" value="Quino_amine_DH_bsu"/>
</dbReference>
<evidence type="ECO:0008006" key="4">
    <source>
        <dbReference type="Google" id="ProtNLM"/>
    </source>
</evidence>
<gene>
    <name evidence="2" type="ORF">BJY16_001565</name>
</gene>
<organism evidence="2 3">
    <name type="scientific">Actinoplanes octamycinicus</name>
    <dbReference type="NCBI Taxonomy" id="135948"/>
    <lineage>
        <taxon>Bacteria</taxon>
        <taxon>Bacillati</taxon>
        <taxon>Actinomycetota</taxon>
        <taxon>Actinomycetes</taxon>
        <taxon>Micromonosporales</taxon>
        <taxon>Micromonosporaceae</taxon>
        <taxon>Actinoplanes</taxon>
    </lineage>
</organism>
<dbReference type="RefSeq" id="WP_185038423.1">
    <property type="nucleotide sequence ID" value="NZ_BAABFG010000005.1"/>
</dbReference>
<accession>A0A7W7M5X0</accession>
<keyword evidence="3" id="KW-1185">Reference proteome</keyword>
<reference evidence="2 3" key="1">
    <citation type="submission" date="2020-08" db="EMBL/GenBank/DDBJ databases">
        <title>Sequencing the genomes of 1000 actinobacteria strains.</title>
        <authorList>
            <person name="Klenk H.-P."/>
        </authorList>
    </citation>
    <scope>NUCLEOTIDE SEQUENCE [LARGE SCALE GENOMIC DNA]</scope>
    <source>
        <strain evidence="2 3">DSM 45809</strain>
    </source>
</reference>